<dbReference type="Proteomes" id="UP001217089">
    <property type="component" value="Unassembled WGS sequence"/>
</dbReference>
<organism evidence="2 3">
    <name type="scientific">Tegillarca granosa</name>
    <name type="common">Malaysian cockle</name>
    <name type="synonym">Anadara granosa</name>
    <dbReference type="NCBI Taxonomy" id="220873"/>
    <lineage>
        <taxon>Eukaryota</taxon>
        <taxon>Metazoa</taxon>
        <taxon>Spiralia</taxon>
        <taxon>Lophotrochozoa</taxon>
        <taxon>Mollusca</taxon>
        <taxon>Bivalvia</taxon>
        <taxon>Autobranchia</taxon>
        <taxon>Pteriomorphia</taxon>
        <taxon>Arcoida</taxon>
        <taxon>Arcoidea</taxon>
        <taxon>Arcidae</taxon>
        <taxon>Tegillarca</taxon>
    </lineage>
</organism>
<sequence length="227" mass="26385">MAKPPSSAFSFLKFFEGVKPGLKRKQAPQSLSESEKKEKTKEYEKEKRRREFKSHWKVGRKWLCFDEEKLFSTYCKEFWGGKELKELAKNWVNGTHEITQKHKDALKAEKNKTNVRQSEAGKALRQLNKAEYDKMSLRFCSAHAIAKHDKSFKNYIWLCNLDEPRHIANVETEKTKSFLSKSLYFSITIDGAMDVAGDEQESIYLHSALKGVRQQCFLKFVSPESTS</sequence>
<proteinExistence type="predicted"/>
<protein>
    <submittedName>
        <fullName evidence="2">Uncharacterized protein</fullName>
    </submittedName>
</protein>
<reference evidence="2 3" key="1">
    <citation type="submission" date="2022-12" db="EMBL/GenBank/DDBJ databases">
        <title>Chromosome-level genome of Tegillarca granosa.</title>
        <authorList>
            <person name="Kim J."/>
        </authorList>
    </citation>
    <scope>NUCLEOTIDE SEQUENCE [LARGE SCALE GENOMIC DNA]</scope>
    <source>
        <strain evidence="2">Teg-2019</strain>
        <tissue evidence="2">Adductor muscle</tissue>
    </source>
</reference>
<comment type="caution">
    <text evidence="2">The sequence shown here is derived from an EMBL/GenBank/DDBJ whole genome shotgun (WGS) entry which is preliminary data.</text>
</comment>
<gene>
    <name evidence="2" type="ORF">KUTeg_008991</name>
</gene>
<evidence type="ECO:0000256" key="1">
    <source>
        <dbReference type="SAM" id="MobiDB-lite"/>
    </source>
</evidence>
<feature type="region of interest" description="Disordered" evidence="1">
    <location>
        <begin position="22"/>
        <end position="46"/>
    </location>
</feature>
<name>A0ABQ9FAS1_TEGGR</name>
<feature type="compositionally biased region" description="Basic and acidic residues" evidence="1">
    <location>
        <begin position="33"/>
        <end position="46"/>
    </location>
</feature>
<evidence type="ECO:0000313" key="2">
    <source>
        <dbReference type="EMBL" id="KAJ8313457.1"/>
    </source>
</evidence>
<keyword evidence="3" id="KW-1185">Reference proteome</keyword>
<evidence type="ECO:0000313" key="3">
    <source>
        <dbReference type="Proteomes" id="UP001217089"/>
    </source>
</evidence>
<dbReference type="EMBL" id="JARBDR010000352">
    <property type="protein sequence ID" value="KAJ8313457.1"/>
    <property type="molecule type" value="Genomic_DNA"/>
</dbReference>
<accession>A0ABQ9FAS1</accession>